<dbReference type="AlphaFoldDB" id="D6GUT4"/>
<organism evidence="2 3">
    <name type="scientific">Candidatus Parvarchaeum acidophilus ARMAN-5</name>
    <dbReference type="NCBI Taxonomy" id="662762"/>
    <lineage>
        <taxon>Archaea</taxon>
        <taxon>Candidatus Parvarchaeota</taxon>
        <taxon>Candidatus Parvarchaeum</taxon>
    </lineage>
</organism>
<dbReference type="InterPro" id="IPR001763">
    <property type="entry name" value="Rhodanese-like_dom"/>
</dbReference>
<dbReference type="Gene3D" id="3.40.250.10">
    <property type="entry name" value="Rhodanese-like domain"/>
    <property type="match status" value="1"/>
</dbReference>
<dbReference type="PROSITE" id="PS50206">
    <property type="entry name" value="RHODANESE_3"/>
    <property type="match status" value="1"/>
</dbReference>
<proteinExistence type="predicted"/>
<dbReference type="InterPro" id="IPR036873">
    <property type="entry name" value="Rhodanese-like_dom_sf"/>
</dbReference>
<evidence type="ECO:0000259" key="1">
    <source>
        <dbReference type="PROSITE" id="PS50206"/>
    </source>
</evidence>
<feature type="domain" description="Rhodanese" evidence="1">
    <location>
        <begin position="65"/>
        <end position="103"/>
    </location>
</feature>
<gene>
    <name evidence="2" type="ORF">BJBARM5_0231</name>
</gene>
<protein>
    <recommendedName>
        <fullName evidence="1">Rhodanese domain-containing protein</fullName>
    </recommendedName>
</protein>
<dbReference type="SUPFAM" id="SSF52821">
    <property type="entry name" value="Rhodanese/Cell cycle control phosphatase"/>
    <property type="match status" value="1"/>
</dbReference>
<sequence length="103" mass="11780">MNNDISLEKARKLLEENKKQFFWVGEEEHLDTVREILDISSEQITYLNPEKLYYLDNLKVLEGNIFVCYHGNTSRAVASYLSEEGIKAYSLIGGITSLSGDIF</sequence>
<reference evidence="2 3" key="1">
    <citation type="journal article" date="2010" name="Proc. Natl. Acad. Sci. U.S.A.">
        <title>Enigmatic, ultrasmall, uncultivated Archaea.</title>
        <authorList>
            <person name="Baker B.J."/>
            <person name="Comolli L.R."/>
            <person name="Dick G.J."/>
            <person name="Hauser L.J."/>
            <person name="Hyatt D."/>
            <person name="Dill B.D."/>
            <person name="Land M.L."/>
            <person name="Verberkmoes N.C."/>
            <person name="Hettich R.L."/>
            <person name="Banfield J.F."/>
        </authorList>
    </citation>
    <scope>NUCLEOTIDE SEQUENCE [LARGE SCALE GENOMIC DNA]</scope>
</reference>
<accession>D6GUT4</accession>
<dbReference type="Proteomes" id="UP000009376">
    <property type="component" value="Unassembled WGS sequence"/>
</dbReference>
<name>D6GUT4_PARA5</name>
<evidence type="ECO:0000313" key="3">
    <source>
        <dbReference type="Proteomes" id="UP000009376"/>
    </source>
</evidence>
<dbReference type="EMBL" id="GG745547">
    <property type="protein sequence ID" value="EFD93074.1"/>
    <property type="molecule type" value="Genomic_DNA"/>
</dbReference>
<evidence type="ECO:0000313" key="2">
    <source>
        <dbReference type="EMBL" id="EFD93074.1"/>
    </source>
</evidence>